<reference evidence="1 2" key="1">
    <citation type="submission" date="2006-10" db="EMBL/GenBank/DDBJ databases">
        <authorList>
            <person name="Fleischmann R.D."/>
            <person name="Dodson R.J."/>
            <person name="Haft D.H."/>
            <person name="Merkel J.S."/>
            <person name="Nelson W.C."/>
            <person name="Fraser C.M."/>
        </authorList>
    </citation>
    <scope>NUCLEOTIDE SEQUENCE [LARGE SCALE GENOMIC DNA]</scope>
    <source>
        <strain evidence="1 2">104</strain>
    </source>
</reference>
<sequence length="49" mass="5686">MSDIKVSRPVKWRRCLADPDRVRECLELVRAGEFVLGCRAGNMDMHPDR</sequence>
<dbReference type="AlphaFoldDB" id="A0A0H2ZTZ8"/>
<evidence type="ECO:0000313" key="2">
    <source>
        <dbReference type="Proteomes" id="UP000001574"/>
    </source>
</evidence>
<protein>
    <submittedName>
        <fullName evidence="1">Uncharacterized protein</fullName>
    </submittedName>
</protein>
<dbReference type="KEGG" id="mav:MAV_2930"/>
<dbReference type="HOGENOM" id="CLU_3137840_0_0_11"/>
<dbReference type="EMBL" id="CP000479">
    <property type="protein sequence ID" value="ABK65208.1"/>
    <property type="molecule type" value="Genomic_DNA"/>
</dbReference>
<evidence type="ECO:0000313" key="1">
    <source>
        <dbReference type="EMBL" id="ABK65208.1"/>
    </source>
</evidence>
<name>A0A0H2ZTZ8_MYCA1</name>
<organism evidence="1 2">
    <name type="scientific">Mycobacterium avium (strain 104)</name>
    <dbReference type="NCBI Taxonomy" id="243243"/>
    <lineage>
        <taxon>Bacteria</taxon>
        <taxon>Bacillati</taxon>
        <taxon>Actinomycetota</taxon>
        <taxon>Actinomycetes</taxon>
        <taxon>Mycobacteriales</taxon>
        <taxon>Mycobacteriaceae</taxon>
        <taxon>Mycobacterium</taxon>
        <taxon>Mycobacterium avium complex (MAC)</taxon>
    </lineage>
</organism>
<proteinExistence type="predicted"/>
<dbReference type="Proteomes" id="UP000001574">
    <property type="component" value="Chromosome"/>
</dbReference>
<gene>
    <name evidence="1" type="ordered locus">MAV_2930</name>
</gene>
<accession>A0A0H2ZTZ8</accession>